<dbReference type="OrthoDB" id="9808773at2"/>
<dbReference type="HAMAP" id="MF_00074">
    <property type="entry name" value="16SrRNA_methyltr_G"/>
    <property type="match status" value="1"/>
</dbReference>
<comment type="function">
    <text evidence="6">Specifically methylates the N7 position of guanine in position 527 of 16S rRNA.</text>
</comment>
<evidence type="ECO:0000313" key="8">
    <source>
        <dbReference type="Proteomes" id="UP000243507"/>
    </source>
</evidence>
<keyword evidence="8" id="KW-1185">Reference proteome</keyword>
<feature type="binding site" evidence="6">
    <location>
        <position position="71"/>
    </location>
    <ligand>
        <name>S-adenosyl-L-methionine</name>
        <dbReference type="ChEBI" id="CHEBI:59789"/>
    </ligand>
</feature>
<comment type="subcellular location">
    <subcellularLocation>
        <location evidence="6">Cytoplasm</location>
    </subcellularLocation>
</comment>
<dbReference type="AlphaFoldDB" id="A0A2A4CRD1"/>
<keyword evidence="2 6" id="KW-0698">rRNA processing</keyword>
<dbReference type="PANTHER" id="PTHR31760">
    <property type="entry name" value="S-ADENOSYL-L-METHIONINE-DEPENDENT METHYLTRANSFERASES SUPERFAMILY PROTEIN"/>
    <property type="match status" value="1"/>
</dbReference>
<comment type="catalytic activity">
    <reaction evidence="6">
        <text>guanosine(527) in 16S rRNA + S-adenosyl-L-methionine = N(7)-methylguanosine(527) in 16S rRNA + S-adenosyl-L-homocysteine</text>
        <dbReference type="Rhea" id="RHEA:42732"/>
        <dbReference type="Rhea" id="RHEA-COMP:10209"/>
        <dbReference type="Rhea" id="RHEA-COMP:10210"/>
        <dbReference type="ChEBI" id="CHEBI:57856"/>
        <dbReference type="ChEBI" id="CHEBI:59789"/>
        <dbReference type="ChEBI" id="CHEBI:74269"/>
        <dbReference type="ChEBI" id="CHEBI:74480"/>
        <dbReference type="EC" id="2.1.1.170"/>
    </reaction>
</comment>
<evidence type="ECO:0000256" key="5">
    <source>
        <dbReference type="ARBA" id="ARBA00022691"/>
    </source>
</evidence>
<dbReference type="RefSeq" id="WP_096433225.1">
    <property type="nucleotide sequence ID" value="NZ_NTJD01000005.1"/>
</dbReference>
<dbReference type="EMBL" id="NTJD01000005">
    <property type="protein sequence ID" value="PCD76654.1"/>
    <property type="molecule type" value="Genomic_DNA"/>
</dbReference>
<proteinExistence type="inferred from homology"/>
<comment type="caution">
    <text evidence="6">Lacks conserved residue(s) required for the propagation of feature annotation.</text>
</comment>
<dbReference type="GO" id="GO:0005829">
    <property type="term" value="C:cytosol"/>
    <property type="evidence" value="ECO:0007669"/>
    <property type="project" value="TreeGrafter"/>
</dbReference>
<feature type="binding site" evidence="6">
    <location>
        <position position="76"/>
    </location>
    <ligand>
        <name>S-adenosyl-L-methionine</name>
        <dbReference type="ChEBI" id="CHEBI:59789"/>
    </ligand>
</feature>
<feature type="binding site" evidence="6">
    <location>
        <position position="139"/>
    </location>
    <ligand>
        <name>S-adenosyl-L-methionine</name>
        <dbReference type="ChEBI" id="CHEBI:59789"/>
    </ligand>
</feature>
<keyword evidence="5 6" id="KW-0949">S-adenosyl-L-methionine</keyword>
<evidence type="ECO:0000256" key="4">
    <source>
        <dbReference type="ARBA" id="ARBA00022679"/>
    </source>
</evidence>
<evidence type="ECO:0000256" key="1">
    <source>
        <dbReference type="ARBA" id="ARBA00022490"/>
    </source>
</evidence>
<organism evidence="7 8">
    <name type="scientific">Pseudothioclava arenosa</name>
    <dbReference type="NCBI Taxonomy" id="1795308"/>
    <lineage>
        <taxon>Bacteria</taxon>
        <taxon>Pseudomonadati</taxon>
        <taxon>Pseudomonadota</taxon>
        <taxon>Alphaproteobacteria</taxon>
        <taxon>Rhodobacterales</taxon>
        <taxon>Paracoccaceae</taxon>
        <taxon>Pseudothioclava</taxon>
    </lineage>
</organism>
<evidence type="ECO:0000313" key="7">
    <source>
        <dbReference type="EMBL" id="PCD76654.1"/>
    </source>
</evidence>
<dbReference type="PIRSF" id="PIRSF003078">
    <property type="entry name" value="GidB"/>
    <property type="match status" value="1"/>
</dbReference>
<comment type="similarity">
    <text evidence="6">Belongs to the methyltransferase superfamily. RNA methyltransferase RsmG family.</text>
</comment>
<feature type="binding site" evidence="6">
    <location>
        <begin position="125"/>
        <end position="126"/>
    </location>
    <ligand>
        <name>S-adenosyl-L-methionine</name>
        <dbReference type="ChEBI" id="CHEBI:59789"/>
    </ligand>
</feature>
<dbReference type="EC" id="2.1.1.170" evidence="6"/>
<dbReference type="Proteomes" id="UP000243507">
    <property type="component" value="Unassembled WGS sequence"/>
</dbReference>
<dbReference type="PANTHER" id="PTHR31760:SF0">
    <property type="entry name" value="S-ADENOSYL-L-METHIONINE-DEPENDENT METHYLTRANSFERASES SUPERFAMILY PROTEIN"/>
    <property type="match status" value="1"/>
</dbReference>
<keyword evidence="1 6" id="KW-0963">Cytoplasm</keyword>
<dbReference type="GO" id="GO:0070043">
    <property type="term" value="F:rRNA (guanine-N7-)-methyltransferase activity"/>
    <property type="evidence" value="ECO:0007669"/>
    <property type="project" value="UniProtKB-UniRule"/>
</dbReference>
<sequence length="206" mass="22805">MTQQDRLPGFDVSRETLERLEAYDALLNKWNPAINLVSPATLSQLWTRHFLDSAQLFDLAEGREGLWADLGSGGGFPGLVLAILAREKRPAQKFVLVESDRRKSTFLMTVARELGLSVEVRAQRIEEVDPLNAEVLSARALAPLDRLLGFAARHLASSGLAVFPKGASWREELAEAQKNWSFSVQTYPSLTDPEAAILTFAEVSRV</sequence>
<evidence type="ECO:0000256" key="3">
    <source>
        <dbReference type="ARBA" id="ARBA00022603"/>
    </source>
</evidence>
<dbReference type="InterPro" id="IPR029063">
    <property type="entry name" value="SAM-dependent_MTases_sf"/>
</dbReference>
<evidence type="ECO:0000256" key="6">
    <source>
        <dbReference type="HAMAP-Rule" id="MF_00074"/>
    </source>
</evidence>
<comment type="caution">
    <text evidence="7">The sequence shown here is derived from an EMBL/GenBank/DDBJ whole genome shotgun (WGS) entry which is preliminary data.</text>
</comment>
<gene>
    <name evidence="6 7" type="primary">rsmG</name>
    <name evidence="7" type="ORF">CLN94_08650</name>
</gene>
<reference evidence="7 8" key="1">
    <citation type="submission" date="2017-09" db="EMBL/GenBank/DDBJ databases">
        <title>A multilocus sequence analysis scheme for characterization of bacteria in the genus Thioclava.</title>
        <authorList>
            <person name="Liu Y."/>
            <person name="Shao Z."/>
        </authorList>
    </citation>
    <scope>NUCLEOTIDE SEQUENCE [LARGE SCALE GENOMIC DNA]</scope>
    <source>
        <strain evidence="7 8">CAU 1312</strain>
    </source>
</reference>
<dbReference type="InterPro" id="IPR003682">
    <property type="entry name" value="rRNA_ssu_MeTfrase_G"/>
</dbReference>
<protein>
    <recommendedName>
        <fullName evidence="6">Ribosomal RNA small subunit methyltransferase G</fullName>
        <ecNumber evidence="6">2.1.1.170</ecNumber>
    </recommendedName>
    <alternativeName>
        <fullName evidence="6">16S rRNA 7-methylguanosine methyltransferase</fullName>
        <shortName evidence="6">16S rRNA m7G methyltransferase</shortName>
    </alternativeName>
</protein>
<keyword evidence="3 6" id="KW-0489">Methyltransferase</keyword>
<evidence type="ECO:0000256" key="2">
    <source>
        <dbReference type="ARBA" id="ARBA00022552"/>
    </source>
</evidence>
<dbReference type="Pfam" id="PF02527">
    <property type="entry name" value="GidB"/>
    <property type="match status" value="1"/>
</dbReference>
<name>A0A2A4CRD1_9RHOB</name>
<dbReference type="SUPFAM" id="SSF53335">
    <property type="entry name" value="S-adenosyl-L-methionine-dependent methyltransferases"/>
    <property type="match status" value="1"/>
</dbReference>
<accession>A0A2A4CRD1</accession>
<dbReference type="Gene3D" id="3.40.50.150">
    <property type="entry name" value="Vaccinia Virus protein VP39"/>
    <property type="match status" value="1"/>
</dbReference>
<keyword evidence="4 6" id="KW-0808">Transferase</keyword>
<dbReference type="NCBIfam" id="TIGR00138">
    <property type="entry name" value="rsmG_gidB"/>
    <property type="match status" value="1"/>
</dbReference>